<dbReference type="EMBL" id="LNYZ01000013">
    <property type="protein sequence ID" value="KTD77735.1"/>
    <property type="molecule type" value="Genomic_DNA"/>
</dbReference>
<evidence type="ECO:0000313" key="4">
    <source>
        <dbReference type="Proteomes" id="UP000255110"/>
    </source>
</evidence>
<dbReference type="Proteomes" id="UP000255110">
    <property type="component" value="Unassembled WGS sequence"/>
</dbReference>
<evidence type="ECO:0000313" key="2">
    <source>
        <dbReference type="EMBL" id="STY23045.1"/>
    </source>
</evidence>
<reference evidence="2 4" key="2">
    <citation type="submission" date="2018-06" db="EMBL/GenBank/DDBJ databases">
        <authorList>
            <consortium name="Pathogen Informatics"/>
            <person name="Doyle S."/>
        </authorList>
    </citation>
    <scope>NUCLEOTIDE SEQUENCE [LARGE SCALE GENOMIC DNA]</scope>
    <source>
        <strain evidence="2 4">NCTC11991</strain>
    </source>
</reference>
<accession>A0A378L7J7</accession>
<dbReference type="Proteomes" id="UP000054820">
    <property type="component" value="Unassembled WGS sequence"/>
</dbReference>
<evidence type="ECO:0000313" key="1">
    <source>
        <dbReference type="EMBL" id="KTD77735.1"/>
    </source>
</evidence>
<protein>
    <submittedName>
        <fullName evidence="2">Uncharacterized protein</fullName>
    </submittedName>
</protein>
<name>A0A378L7J7_9GAMM</name>
<proteinExistence type="predicted"/>
<sequence>MFKKTEPKLSAPKIILFIPFTVSENNFSLYIRALDWRNNLSSSGKSAKVPSIVMYRHPDENEQDFEDYDLAQFCFTQENLTSDSVIYVLADGTGDPEHVINVNQYYYKHLTQEPYQLSIDAVAWRMKQCGLTPELAQNLKAINLFMCDEDNNNDQLAAYFAQELGEKYKNVAVNYYSAIVNLPRLVLNAQGDQEVKKLASFAIYLNDGSTKFVKAGYAHEHKHSLKVSDALAQERSSSCSAETRKAKAERLPSFKELSAHTIPIIEEIDTERMPSGLEQEYQPGIVTFPEDDPDIVNEVNITGLSIEDSQTEYQLTTTNQCRAIVVWQERTSFSFFKSVEEAGKKDKVNVQNAQSDLTPN</sequence>
<evidence type="ECO:0000313" key="3">
    <source>
        <dbReference type="Proteomes" id="UP000054820"/>
    </source>
</evidence>
<organism evidence="2 4">
    <name type="scientific">Legionella steigerwaltii</name>
    <dbReference type="NCBI Taxonomy" id="460"/>
    <lineage>
        <taxon>Bacteria</taxon>
        <taxon>Pseudomonadati</taxon>
        <taxon>Pseudomonadota</taxon>
        <taxon>Gammaproteobacteria</taxon>
        <taxon>Legionellales</taxon>
        <taxon>Legionellaceae</taxon>
        <taxon>Legionella</taxon>
    </lineage>
</organism>
<keyword evidence="3" id="KW-1185">Reference proteome</keyword>
<dbReference type="AlphaFoldDB" id="A0A378L7J7"/>
<dbReference type="RefSeq" id="WP_133129172.1">
    <property type="nucleotide sequence ID" value="NZ_CAAAIO010000001.1"/>
</dbReference>
<dbReference type="OrthoDB" id="5653784at2"/>
<dbReference type="EMBL" id="UGOY01000001">
    <property type="protein sequence ID" value="STY23045.1"/>
    <property type="molecule type" value="Genomic_DNA"/>
</dbReference>
<reference evidence="1 3" key="1">
    <citation type="submission" date="2015-11" db="EMBL/GenBank/DDBJ databases">
        <title>Genomic analysis of 38 Legionella species identifies large and diverse effector repertoires.</title>
        <authorList>
            <person name="Burstein D."/>
            <person name="Amaro F."/>
            <person name="Zusman T."/>
            <person name="Lifshitz Z."/>
            <person name="Cohen O."/>
            <person name="Gilbert J.A."/>
            <person name="Pupko T."/>
            <person name="Shuman H.A."/>
            <person name="Segal G."/>
        </authorList>
    </citation>
    <scope>NUCLEOTIDE SEQUENCE [LARGE SCALE GENOMIC DNA]</scope>
    <source>
        <strain evidence="1 3">SC-18-C9</strain>
    </source>
</reference>
<gene>
    <name evidence="1" type="ORF">Lstg_2092</name>
    <name evidence="2" type="ORF">NCTC11991_01647</name>
</gene>
<dbReference type="STRING" id="460.Lstg_2092"/>